<comment type="caution">
    <text evidence="3">The sequence shown here is derived from an EMBL/GenBank/DDBJ whole genome shotgun (WGS) entry which is preliminary data.</text>
</comment>
<name>A0ABQ6M6D4_9STRA</name>
<evidence type="ECO:0000313" key="4">
    <source>
        <dbReference type="Proteomes" id="UP001165060"/>
    </source>
</evidence>
<keyword evidence="4" id="KW-1185">Reference proteome</keyword>
<evidence type="ECO:0000256" key="2">
    <source>
        <dbReference type="SAM" id="Phobius"/>
    </source>
</evidence>
<keyword evidence="2" id="KW-1133">Transmembrane helix</keyword>
<protein>
    <submittedName>
        <fullName evidence="3">Uncharacterized protein</fullName>
    </submittedName>
</protein>
<accession>A0ABQ6M6D4</accession>
<gene>
    <name evidence="3" type="ORF">TeGR_g4940</name>
</gene>
<organism evidence="3 4">
    <name type="scientific">Tetraparma gracilis</name>
    <dbReference type="NCBI Taxonomy" id="2962635"/>
    <lineage>
        <taxon>Eukaryota</taxon>
        <taxon>Sar</taxon>
        <taxon>Stramenopiles</taxon>
        <taxon>Ochrophyta</taxon>
        <taxon>Bolidophyceae</taxon>
        <taxon>Parmales</taxon>
        <taxon>Triparmaceae</taxon>
        <taxon>Tetraparma</taxon>
    </lineage>
</organism>
<keyword evidence="2" id="KW-0472">Membrane</keyword>
<evidence type="ECO:0000256" key="1">
    <source>
        <dbReference type="SAM" id="MobiDB-lite"/>
    </source>
</evidence>
<dbReference type="EMBL" id="BRYB01001204">
    <property type="protein sequence ID" value="GMI20441.1"/>
    <property type="molecule type" value="Genomic_DNA"/>
</dbReference>
<feature type="region of interest" description="Disordered" evidence="1">
    <location>
        <begin position="73"/>
        <end position="93"/>
    </location>
</feature>
<feature type="transmembrane region" description="Helical" evidence="2">
    <location>
        <begin position="43"/>
        <end position="63"/>
    </location>
</feature>
<reference evidence="3 4" key="1">
    <citation type="journal article" date="2023" name="Commun. Biol.">
        <title>Genome analysis of Parmales, the sister group of diatoms, reveals the evolutionary specialization of diatoms from phago-mixotrophs to photoautotrophs.</title>
        <authorList>
            <person name="Ban H."/>
            <person name="Sato S."/>
            <person name="Yoshikawa S."/>
            <person name="Yamada K."/>
            <person name="Nakamura Y."/>
            <person name="Ichinomiya M."/>
            <person name="Sato N."/>
            <person name="Blanc-Mathieu R."/>
            <person name="Endo H."/>
            <person name="Kuwata A."/>
            <person name="Ogata H."/>
        </authorList>
    </citation>
    <scope>NUCLEOTIDE SEQUENCE [LARGE SCALE GENOMIC DNA]</scope>
</reference>
<dbReference type="Proteomes" id="UP001165060">
    <property type="component" value="Unassembled WGS sequence"/>
</dbReference>
<sequence length="93" mass="10073">MPFPRASSLLLAKKYTYGRFSRPRAPTAPFKTSHLLLTGLMDGATALLIVLGVFSMVQAGPFWDSERARFSERMGEAERRRGGGGKGDAEPGA</sequence>
<keyword evidence="2" id="KW-0812">Transmembrane</keyword>
<evidence type="ECO:0000313" key="3">
    <source>
        <dbReference type="EMBL" id="GMI20441.1"/>
    </source>
</evidence>
<proteinExistence type="predicted"/>